<gene>
    <name evidence="1" type="ORF">SAMN05443248_3109</name>
</gene>
<dbReference type="Proteomes" id="UP000189796">
    <property type="component" value="Chromosome I"/>
</dbReference>
<proteinExistence type="predicted"/>
<evidence type="ECO:0000313" key="1">
    <source>
        <dbReference type="EMBL" id="SHG92802.1"/>
    </source>
</evidence>
<dbReference type="OrthoDB" id="8248633at2"/>
<dbReference type="EMBL" id="LT670817">
    <property type="protein sequence ID" value="SHG92802.1"/>
    <property type="molecule type" value="Genomic_DNA"/>
</dbReference>
<protein>
    <submittedName>
        <fullName evidence="1">Uncharacterized protein</fullName>
    </submittedName>
</protein>
<accession>A0A1M5NTE7</accession>
<name>A0A1M5NTE7_9BRAD</name>
<dbReference type="RefSeq" id="WP_079602062.1">
    <property type="nucleotide sequence ID" value="NZ_LT670817.1"/>
</dbReference>
<evidence type="ECO:0000313" key="2">
    <source>
        <dbReference type="Proteomes" id="UP000189796"/>
    </source>
</evidence>
<sequence length="123" mass="14188">MSKSDWTPSIVPRGDDQDVYLVVDDLGRLGRIWCEADYEDTTFETIVADMLTAQYKNPIGIFCFNTGEGWSRDVSADVARELRRLIDLEQRDVPQSLEEFLERHEGPRQLTLRLGLTGLQNRR</sequence>
<dbReference type="AlphaFoldDB" id="A0A1M5NTE7"/>
<reference evidence="1 2" key="1">
    <citation type="submission" date="2016-11" db="EMBL/GenBank/DDBJ databases">
        <authorList>
            <person name="Jaros S."/>
            <person name="Januszkiewicz K."/>
            <person name="Wedrychowicz H."/>
        </authorList>
    </citation>
    <scope>NUCLEOTIDE SEQUENCE [LARGE SCALE GENOMIC DNA]</scope>
    <source>
        <strain evidence="1 2">GAS138</strain>
    </source>
</reference>
<organism evidence="1 2">
    <name type="scientific">Bradyrhizobium erythrophlei</name>
    <dbReference type="NCBI Taxonomy" id="1437360"/>
    <lineage>
        <taxon>Bacteria</taxon>
        <taxon>Pseudomonadati</taxon>
        <taxon>Pseudomonadota</taxon>
        <taxon>Alphaproteobacteria</taxon>
        <taxon>Hyphomicrobiales</taxon>
        <taxon>Nitrobacteraceae</taxon>
        <taxon>Bradyrhizobium</taxon>
    </lineage>
</organism>